<keyword evidence="1" id="KW-1133">Transmembrane helix</keyword>
<comment type="caution">
    <text evidence="3">The sequence shown here is derived from an EMBL/GenBank/DDBJ whole genome shotgun (WGS) entry which is preliminary data.</text>
</comment>
<keyword evidence="4" id="KW-1185">Reference proteome</keyword>
<dbReference type="Pfam" id="PF12158">
    <property type="entry name" value="DUF3592"/>
    <property type="match status" value="1"/>
</dbReference>
<dbReference type="OrthoDB" id="3427907at2"/>
<name>A0A2P8DSJ3_9ACTN</name>
<dbReference type="RefSeq" id="WP_106581521.1">
    <property type="nucleotide sequence ID" value="NZ_PYGA01000002.1"/>
</dbReference>
<dbReference type="Proteomes" id="UP000240542">
    <property type="component" value="Unassembled WGS sequence"/>
</dbReference>
<reference evidence="3 4" key="1">
    <citation type="submission" date="2018-03" db="EMBL/GenBank/DDBJ databases">
        <title>Genomic Encyclopedia of Archaeal and Bacterial Type Strains, Phase II (KMG-II): from individual species to whole genera.</title>
        <authorList>
            <person name="Goeker M."/>
        </authorList>
    </citation>
    <scope>NUCLEOTIDE SEQUENCE [LARGE SCALE GENOMIC DNA]</scope>
    <source>
        <strain evidence="3 4">DSM 45312</strain>
    </source>
</reference>
<feature type="transmembrane region" description="Helical" evidence="1">
    <location>
        <begin position="133"/>
        <end position="157"/>
    </location>
</feature>
<proteinExistence type="predicted"/>
<sequence length="308" mass="32905">MGTALLAISGIVVSLAFIGGLWYVLGRGDRIRRARRAEHGVRANAVVARVDPMATGRGRGYEQPFHLRFTDTRGNAQTQRLTAGFGGIVPVVGWRVGVVFDPDDPANVAIEENPYLHGLTGAPAADRGRAARVAVILAIVVALLFAGLGTACVLVEGPDRSRYVLAAIGLFFCAATVLPLSLAAWMLRSVLRMRRRGVTTTGTVTHSWTERRRSSNGGTSRVHLYVVLFDLPDGRQVHRRAPESGSRSKHTPGRRLEVAFDPADPTVFQTGSLGRRLLVPIVILALGGVFAVLGIAFTATGLTAPGVF</sequence>
<feature type="transmembrane region" description="Helical" evidence="1">
    <location>
        <begin position="277"/>
        <end position="299"/>
    </location>
</feature>
<accession>A0A2P8DSJ3</accession>
<gene>
    <name evidence="3" type="ORF">CLV63_102305</name>
</gene>
<keyword evidence="1" id="KW-0812">Transmembrane</keyword>
<organism evidence="3 4">
    <name type="scientific">Murinocardiopsis flavida</name>
    <dbReference type="NCBI Taxonomy" id="645275"/>
    <lineage>
        <taxon>Bacteria</taxon>
        <taxon>Bacillati</taxon>
        <taxon>Actinomycetota</taxon>
        <taxon>Actinomycetes</taxon>
        <taxon>Streptosporangiales</taxon>
        <taxon>Nocardiopsidaceae</taxon>
        <taxon>Murinocardiopsis</taxon>
    </lineage>
</organism>
<feature type="transmembrane region" description="Helical" evidence="1">
    <location>
        <begin position="6"/>
        <end position="25"/>
    </location>
</feature>
<feature type="domain" description="DUF3592" evidence="2">
    <location>
        <begin position="200"/>
        <end position="266"/>
    </location>
</feature>
<dbReference type="InterPro" id="IPR021994">
    <property type="entry name" value="DUF3592"/>
</dbReference>
<feature type="transmembrane region" description="Helical" evidence="1">
    <location>
        <begin position="163"/>
        <end position="187"/>
    </location>
</feature>
<dbReference type="EMBL" id="PYGA01000002">
    <property type="protein sequence ID" value="PSL00178.1"/>
    <property type="molecule type" value="Genomic_DNA"/>
</dbReference>
<evidence type="ECO:0000259" key="2">
    <source>
        <dbReference type="Pfam" id="PF12158"/>
    </source>
</evidence>
<evidence type="ECO:0000313" key="3">
    <source>
        <dbReference type="EMBL" id="PSL00178.1"/>
    </source>
</evidence>
<protein>
    <submittedName>
        <fullName evidence="3">Uncharacterized protein DUF3592</fullName>
    </submittedName>
</protein>
<evidence type="ECO:0000256" key="1">
    <source>
        <dbReference type="SAM" id="Phobius"/>
    </source>
</evidence>
<dbReference type="AlphaFoldDB" id="A0A2P8DSJ3"/>
<evidence type="ECO:0000313" key="4">
    <source>
        <dbReference type="Proteomes" id="UP000240542"/>
    </source>
</evidence>
<keyword evidence="1" id="KW-0472">Membrane</keyword>